<evidence type="ECO:0000313" key="3">
    <source>
        <dbReference type="Proteomes" id="UP001152523"/>
    </source>
</evidence>
<dbReference type="AlphaFoldDB" id="A0AAV0FNV4"/>
<organism evidence="2 3">
    <name type="scientific">Cuscuta epithymum</name>
    <dbReference type="NCBI Taxonomy" id="186058"/>
    <lineage>
        <taxon>Eukaryota</taxon>
        <taxon>Viridiplantae</taxon>
        <taxon>Streptophyta</taxon>
        <taxon>Embryophyta</taxon>
        <taxon>Tracheophyta</taxon>
        <taxon>Spermatophyta</taxon>
        <taxon>Magnoliopsida</taxon>
        <taxon>eudicotyledons</taxon>
        <taxon>Gunneridae</taxon>
        <taxon>Pentapetalae</taxon>
        <taxon>asterids</taxon>
        <taxon>lamiids</taxon>
        <taxon>Solanales</taxon>
        <taxon>Convolvulaceae</taxon>
        <taxon>Cuscuteae</taxon>
        <taxon>Cuscuta</taxon>
        <taxon>Cuscuta subgen. Cuscuta</taxon>
    </lineage>
</organism>
<accession>A0AAV0FNV4</accession>
<keyword evidence="3" id="KW-1185">Reference proteome</keyword>
<protein>
    <submittedName>
        <fullName evidence="2">Uncharacterized protein</fullName>
    </submittedName>
</protein>
<name>A0AAV0FNV4_9ASTE</name>
<dbReference type="EMBL" id="CAMAPF010000998">
    <property type="protein sequence ID" value="CAH9137079.1"/>
    <property type="molecule type" value="Genomic_DNA"/>
</dbReference>
<comment type="caution">
    <text evidence="2">The sequence shown here is derived from an EMBL/GenBank/DDBJ whole genome shotgun (WGS) entry which is preliminary data.</text>
</comment>
<evidence type="ECO:0000256" key="1">
    <source>
        <dbReference type="SAM" id="MobiDB-lite"/>
    </source>
</evidence>
<gene>
    <name evidence="2" type="ORF">CEPIT_LOCUS35769</name>
</gene>
<proteinExistence type="predicted"/>
<sequence length="111" mass="11748">MTSNDGVRFGIRLMESNVDLFAEEGERQGGGGGGVTEHEHPLVVVDAEQGQGEVPYLVAAAGPGRRALAESGQHRPDAHHVQPAVAAERRDHRPDAVWLRGGAAEAAHVFP</sequence>
<reference evidence="2" key="1">
    <citation type="submission" date="2022-07" db="EMBL/GenBank/DDBJ databases">
        <authorList>
            <person name="Macas J."/>
            <person name="Novak P."/>
            <person name="Neumann P."/>
        </authorList>
    </citation>
    <scope>NUCLEOTIDE SEQUENCE</scope>
</reference>
<dbReference type="Proteomes" id="UP001152523">
    <property type="component" value="Unassembled WGS sequence"/>
</dbReference>
<feature type="region of interest" description="Disordered" evidence="1">
    <location>
        <begin position="67"/>
        <end position="89"/>
    </location>
</feature>
<evidence type="ECO:0000313" key="2">
    <source>
        <dbReference type="EMBL" id="CAH9137079.1"/>
    </source>
</evidence>